<keyword evidence="5" id="KW-0687">Ribonucleoprotein</keyword>
<dbReference type="GO" id="GO:1990904">
    <property type="term" value="C:ribonucleoprotein complex"/>
    <property type="evidence" value="ECO:0007669"/>
    <property type="project" value="UniProtKB-KW"/>
</dbReference>
<dbReference type="AlphaFoldDB" id="A0A381TS73"/>
<dbReference type="PANTHER" id="PTHR21349">
    <property type="entry name" value="50S RIBOSOMAL PROTEIN L21"/>
    <property type="match status" value="1"/>
</dbReference>
<dbReference type="EMBL" id="UINC01005075">
    <property type="protein sequence ID" value="SVA18902.1"/>
    <property type="molecule type" value="Genomic_DNA"/>
</dbReference>
<keyword evidence="3" id="KW-0694">RNA-binding</keyword>
<dbReference type="GO" id="GO:0006412">
    <property type="term" value="P:translation"/>
    <property type="evidence" value="ECO:0007669"/>
    <property type="project" value="InterPro"/>
</dbReference>
<dbReference type="GO" id="GO:0003735">
    <property type="term" value="F:structural constituent of ribosome"/>
    <property type="evidence" value="ECO:0007669"/>
    <property type="project" value="InterPro"/>
</dbReference>
<dbReference type="PROSITE" id="PS01169">
    <property type="entry name" value="RIBOSOMAL_L21"/>
    <property type="match status" value="1"/>
</dbReference>
<gene>
    <name evidence="6" type="ORF">METZ01_LOCUS71756</name>
</gene>
<dbReference type="PANTHER" id="PTHR21349:SF0">
    <property type="entry name" value="LARGE RIBOSOMAL SUBUNIT PROTEIN BL21M"/>
    <property type="match status" value="1"/>
</dbReference>
<name>A0A381TS73_9ZZZZ</name>
<dbReference type="NCBIfam" id="TIGR00061">
    <property type="entry name" value="L21"/>
    <property type="match status" value="1"/>
</dbReference>
<organism evidence="6">
    <name type="scientific">marine metagenome</name>
    <dbReference type="NCBI Taxonomy" id="408172"/>
    <lineage>
        <taxon>unclassified sequences</taxon>
        <taxon>metagenomes</taxon>
        <taxon>ecological metagenomes</taxon>
    </lineage>
</organism>
<dbReference type="InterPro" id="IPR028909">
    <property type="entry name" value="bL21-like"/>
</dbReference>
<dbReference type="InterPro" id="IPR036164">
    <property type="entry name" value="bL21-like_sf"/>
</dbReference>
<reference evidence="6" key="1">
    <citation type="submission" date="2018-05" db="EMBL/GenBank/DDBJ databases">
        <authorList>
            <person name="Lanie J.A."/>
            <person name="Ng W.-L."/>
            <person name="Kazmierczak K.M."/>
            <person name="Andrzejewski T.M."/>
            <person name="Davidsen T.M."/>
            <person name="Wayne K.J."/>
            <person name="Tettelin H."/>
            <person name="Glass J.I."/>
            <person name="Rusch D."/>
            <person name="Podicherti R."/>
            <person name="Tsui H.-C.T."/>
            <person name="Winkler M.E."/>
        </authorList>
    </citation>
    <scope>NUCLEOTIDE SEQUENCE</scope>
</reference>
<evidence type="ECO:0000313" key="6">
    <source>
        <dbReference type="EMBL" id="SVA18902.1"/>
    </source>
</evidence>
<evidence type="ECO:0000256" key="1">
    <source>
        <dbReference type="ARBA" id="ARBA00008563"/>
    </source>
</evidence>
<dbReference type="InterPro" id="IPR018258">
    <property type="entry name" value="Ribosomal_bL21_CS"/>
</dbReference>
<proteinExistence type="inferred from homology"/>
<dbReference type="SUPFAM" id="SSF141091">
    <property type="entry name" value="L21p-like"/>
    <property type="match status" value="1"/>
</dbReference>
<evidence type="ECO:0000256" key="4">
    <source>
        <dbReference type="ARBA" id="ARBA00022980"/>
    </source>
</evidence>
<evidence type="ECO:0000256" key="5">
    <source>
        <dbReference type="ARBA" id="ARBA00023274"/>
    </source>
</evidence>
<comment type="similarity">
    <text evidence="1">Belongs to the bacterial ribosomal protein bL21 family.</text>
</comment>
<evidence type="ECO:0000256" key="3">
    <source>
        <dbReference type="ARBA" id="ARBA00022884"/>
    </source>
</evidence>
<evidence type="ECO:0008006" key="7">
    <source>
        <dbReference type="Google" id="ProtNLM"/>
    </source>
</evidence>
<dbReference type="GO" id="GO:0005737">
    <property type="term" value="C:cytoplasm"/>
    <property type="evidence" value="ECO:0007669"/>
    <property type="project" value="UniProtKB-ARBA"/>
</dbReference>
<dbReference type="HAMAP" id="MF_01363">
    <property type="entry name" value="Ribosomal_bL21"/>
    <property type="match status" value="1"/>
</dbReference>
<protein>
    <recommendedName>
        <fullName evidence="7">50S ribosomal protein L21</fullName>
    </recommendedName>
</protein>
<dbReference type="InterPro" id="IPR001787">
    <property type="entry name" value="Ribosomal_bL21"/>
</dbReference>
<accession>A0A381TS73</accession>
<evidence type="ECO:0000256" key="2">
    <source>
        <dbReference type="ARBA" id="ARBA00022730"/>
    </source>
</evidence>
<dbReference type="GO" id="GO:0005840">
    <property type="term" value="C:ribosome"/>
    <property type="evidence" value="ECO:0007669"/>
    <property type="project" value="UniProtKB-KW"/>
</dbReference>
<keyword evidence="4" id="KW-0689">Ribosomal protein</keyword>
<dbReference type="GO" id="GO:0019843">
    <property type="term" value="F:rRNA binding"/>
    <property type="evidence" value="ECO:0007669"/>
    <property type="project" value="UniProtKB-KW"/>
</dbReference>
<sequence length="104" mass="11430">MYAVIETGGKQYRVSEGEVVRIEHLASPVGDEVSISEVHFVADGKNIHVGDPTIAGASVKGTVVDEGRGRKVIAFKKKRRKGYRRKIGHRQGYTALRIDKIVVS</sequence>
<dbReference type="Pfam" id="PF00829">
    <property type="entry name" value="Ribosomal_L21p"/>
    <property type="match status" value="1"/>
</dbReference>
<keyword evidence="2" id="KW-0699">rRNA-binding</keyword>